<accession>A0AAV1A2H4</accession>
<dbReference type="InterPro" id="IPR029058">
    <property type="entry name" value="AB_hydrolase_fold"/>
</dbReference>
<keyword evidence="5" id="KW-1185">Reference proteome</keyword>
<dbReference type="AlphaFoldDB" id="A0AAV1A2H4"/>
<name>A0AAV1A2H4_VICFA</name>
<dbReference type="PANTHER" id="PTHR10794:SF63">
    <property type="entry name" value="ALPHA_BETA HYDROLASE 1, ISOFORM A"/>
    <property type="match status" value="1"/>
</dbReference>
<keyword evidence="2" id="KW-0812">Transmembrane</keyword>
<evidence type="ECO:0000313" key="5">
    <source>
        <dbReference type="Proteomes" id="UP001157006"/>
    </source>
</evidence>
<dbReference type="Proteomes" id="UP001157006">
    <property type="component" value="Chromosome 3"/>
</dbReference>
<dbReference type="EMBL" id="OX451738">
    <property type="protein sequence ID" value="CAI8604234.1"/>
    <property type="molecule type" value="Genomic_DNA"/>
</dbReference>
<comment type="similarity">
    <text evidence="1">Belongs to the AB hydrolase superfamily. AB hydrolase 4 family.</text>
</comment>
<dbReference type="FunFam" id="3.40.50.1820:FF:000071">
    <property type="entry name" value="Embryogenesis-associated protein EMB8"/>
    <property type="match status" value="1"/>
</dbReference>
<evidence type="ECO:0000259" key="3">
    <source>
        <dbReference type="Pfam" id="PF00561"/>
    </source>
</evidence>
<reference evidence="4 5" key="1">
    <citation type="submission" date="2023-01" db="EMBL/GenBank/DDBJ databases">
        <authorList>
            <person name="Kreplak J."/>
        </authorList>
    </citation>
    <scope>NUCLEOTIDE SEQUENCE [LARGE SCALE GENOMIC DNA]</scope>
</reference>
<sequence length="577" mass="64232">MDCNCSNLQLIPPSSSNAYELLLQALSQIPIHHYAIATAFAVLSFLYNFLEIHFFRDLFTGFSGSPVEFTYNSSSQIYDAIVSKCRILQARYSVTPWLSSPHLQTVFLNFFGNPPSFKYKRQLFTTSDGGTIALDWLTYSDVSDSDVHVDGVMKDDESTPIVVVIPGLTSDSSSAYLKHLAYNTAKHGWKVVISNHRGLGGVSITSDCFYNAGWTEDSRTVVNYVHKENPKAPLFLIGTSIGANILIKYLGEDGENIPVAGAVAVCSPWDLLIGDRFITRKRVQKFYDKALAIGLTGYAKLHQPHFTRLANWEGIEKSVSVRDFDNHATRIVGKYESVDTYYRRCSSSIYVPSVSIPLLCISALDDPLCTREAIPWDECRANKNVVLATIKHGGHLAFFEGITGSSLWWVRASNEFLDVLLASKYMHVQKKISPPNKLLDSAIDQGPYVNVTEDGMVAASNNEPTTDNEEEIHVKQDTHDDGHDKVREENKQDEFVTKMESGDSACISETASAHNPVPLDLIAPFKRYVGQLSRQNRWSIWLLVYIAINTSWPLVGSALHLVFGKRLSKGSGGLARR</sequence>
<evidence type="ECO:0000256" key="2">
    <source>
        <dbReference type="SAM" id="Phobius"/>
    </source>
</evidence>
<keyword evidence="2" id="KW-0472">Membrane</keyword>
<proteinExistence type="inferred from homology"/>
<protein>
    <recommendedName>
        <fullName evidence="3">AB hydrolase-1 domain-containing protein</fullName>
    </recommendedName>
</protein>
<dbReference type="GO" id="GO:0034338">
    <property type="term" value="F:short-chain carboxylesterase activity"/>
    <property type="evidence" value="ECO:0007669"/>
    <property type="project" value="TreeGrafter"/>
</dbReference>
<dbReference type="GO" id="GO:0047372">
    <property type="term" value="F:monoacylglycerol lipase activity"/>
    <property type="evidence" value="ECO:0007669"/>
    <property type="project" value="TreeGrafter"/>
</dbReference>
<dbReference type="SUPFAM" id="SSF53474">
    <property type="entry name" value="alpha/beta-Hydrolases"/>
    <property type="match status" value="1"/>
</dbReference>
<dbReference type="Gene3D" id="3.40.50.1820">
    <property type="entry name" value="alpha/beta hydrolase"/>
    <property type="match status" value="1"/>
</dbReference>
<organism evidence="4 5">
    <name type="scientific">Vicia faba</name>
    <name type="common">Broad bean</name>
    <name type="synonym">Faba vulgaris</name>
    <dbReference type="NCBI Taxonomy" id="3906"/>
    <lineage>
        <taxon>Eukaryota</taxon>
        <taxon>Viridiplantae</taxon>
        <taxon>Streptophyta</taxon>
        <taxon>Embryophyta</taxon>
        <taxon>Tracheophyta</taxon>
        <taxon>Spermatophyta</taxon>
        <taxon>Magnoliopsida</taxon>
        <taxon>eudicotyledons</taxon>
        <taxon>Gunneridae</taxon>
        <taxon>Pentapetalae</taxon>
        <taxon>rosids</taxon>
        <taxon>fabids</taxon>
        <taxon>Fabales</taxon>
        <taxon>Fabaceae</taxon>
        <taxon>Papilionoideae</taxon>
        <taxon>50 kb inversion clade</taxon>
        <taxon>NPAAA clade</taxon>
        <taxon>Hologalegina</taxon>
        <taxon>IRL clade</taxon>
        <taxon>Fabeae</taxon>
        <taxon>Vicia</taxon>
    </lineage>
</organism>
<dbReference type="InterPro" id="IPR050960">
    <property type="entry name" value="AB_hydrolase_4_sf"/>
</dbReference>
<evidence type="ECO:0000313" key="4">
    <source>
        <dbReference type="EMBL" id="CAI8604234.1"/>
    </source>
</evidence>
<gene>
    <name evidence="4" type="ORF">VFH_III123000</name>
</gene>
<feature type="domain" description="AB hydrolase-1" evidence="3">
    <location>
        <begin position="160"/>
        <end position="401"/>
    </location>
</feature>
<dbReference type="Pfam" id="PF00561">
    <property type="entry name" value="Abhydrolase_1"/>
    <property type="match status" value="1"/>
</dbReference>
<keyword evidence="2" id="KW-1133">Transmembrane helix</keyword>
<dbReference type="PANTHER" id="PTHR10794">
    <property type="entry name" value="ABHYDROLASE DOMAIN-CONTAINING PROTEIN"/>
    <property type="match status" value="1"/>
</dbReference>
<evidence type="ECO:0000256" key="1">
    <source>
        <dbReference type="ARBA" id="ARBA00010884"/>
    </source>
</evidence>
<dbReference type="InterPro" id="IPR000073">
    <property type="entry name" value="AB_hydrolase_1"/>
</dbReference>
<feature type="transmembrane region" description="Helical" evidence="2">
    <location>
        <begin position="540"/>
        <end position="563"/>
    </location>
</feature>